<name>A0A533QHU1_9BACT</name>
<evidence type="ECO:0000313" key="2">
    <source>
        <dbReference type="Proteomes" id="UP000319783"/>
    </source>
</evidence>
<gene>
    <name evidence="1" type="ORF">JETT_1494</name>
</gene>
<evidence type="ECO:0000313" key="1">
    <source>
        <dbReference type="EMBL" id="TLD42251.1"/>
    </source>
</evidence>
<accession>A0A533QHU1</accession>
<comment type="caution">
    <text evidence="1">The sequence shown here is derived from an EMBL/GenBank/DDBJ whole genome shotgun (WGS) entry which is preliminary data.</text>
</comment>
<proteinExistence type="predicted"/>
<organism evidence="1 2">
    <name type="scientific">Candidatus Jettenia ecosi</name>
    <dbReference type="NCBI Taxonomy" id="2494326"/>
    <lineage>
        <taxon>Bacteria</taxon>
        <taxon>Pseudomonadati</taxon>
        <taxon>Planctomycetota</taxon>
        <taxon>Candidatus Brocadiia</taxon>
        <taxon>Candidatus Brocadiales</taxon>
        <taxon>Candidatus Brocadiaceae</taxon>
        <taxon>Candidatus Jettenia</taxon>
    </lineage>
</organism>
<protein>
    <submittedName>
        <fullName evidence="1">Uncharacterized protein</fullName>
    </submittedName>
</protein>
<dbReference type="EMBL" id="SULG01000024">
    <property type="protein sequence ID" value="TLD42251.1"/>
    <property type="molecule type" value="Genomic_DNA"/>
</dbReference>
<dbReference type="AlphaFoldDB" id="A0A533QHU1"/>
<sequence>MPFTTHPNLNIQEVHSPIEILEKFLALSSHLVVFFPP</sequence>
<reference evidence="1 2" key="1">
    <citation type="submission" date="2019-04" db="EMBL/GenBank/DDBJ databases">
        <title>Genome of a novel bacterium Candidatus Jettenia ecosi reconstructed from metagenome of an anammox bioreactor.</title>
        <authorList>
            <person name="Mardanov A.V."/>
            <person name="Beletsky A.V."/>
            <person name="Ravin N.V."/>
            <person name="Botchkova E.A."/>
            <person name="Litti Y.V."/>
            <person name="Nozhevnikova A.N."/>
        </authorList>
    </citation>
    <scope>NUCLEOTIDE SEQUENCE [LARGE SCALE GENOMIC DNA]</scope>
    <source>
        <strain evidence="1">J2</strain>
    </source>
</reference>
<dbReference type="Proteomes" id="UP000319783">
    <property type="component" value="Unassembled WGS sequence"/>
</dbReference>